<accession>A0ABR8D8F1</accession>
<gene>
    <name evidence="2" type="ORF">H6G83_18295</name>
</gene>
<reference evidence="2 3" key="1">
    <citation type="journal article" date="2020" name="ISME J.">
        <title>Comparative genomics reveals insights into cyanobacterial evolution and habitat adaptation.</title>
        <authorList>
            <person name="Chen M.Y."/>
            <person name="Teng W.K."/>
            <person name="Zhao L."/>
            <person name="Hu C.X."/>
            <person name="Zhou Y.K."/>
            <person name="Han B.P."/>
            <person name="Song L.R."/>
            <person name="Shu W.S."/>
        </authorList>
    </citation>
    <scope>NUCLEOTIDE SEQUENCE [LARGE SCALE GENOMIC DNA]</scope>
    <source>
        <strain evidence="2 3">FACHB-119</strain>
    </source>
</reference>
<proteinExistence type="predicted"/>
<evidence type="ECO:0000259" key="1">
    <source>
        <dbReference type="PROSITE" id="PS51272"/>
    </source>
</evidence>
<evidence type="ECO:0000313" key="3">
    <source>
        <dbReference type="Proteomes" id="UP000661112"/>
    </source>
</evidence>
<organism evidence="2 3">
    <name type="scientific">Anabaena azotica FACHB-119</name>
    <dbReference type="NCBI Taxonomy" id="947527"/>
    <lineage>
        <taxon>Bacteria</taxon>
        <taxon>Bacillati</taxon>
        <taxon>Cyanobacteriota</taxon>
        <taxon>Cyanophyceae</taxon>
        <taxon>Nostocales</taxon>
        <taxon>Nostocaceae</taxon>
        <taxon>Anabaena</taxon>
        <taxon>Anabaena azotica</taxon>
    </lineage>
</organism>
<sequence>MQIPKITDYSDGTFRPNATLTRAEVAVISFSWLKWRKKGVAYGCESRHKLYVSSRISGMGRTPRY</sequence>
<dbReference type="EMBL" id="JACJSG010000025">
    <property type="protein sequence ID" value="MBD2502537.1"/>
    <property type="molecule type" value="Genomic_DNA"/>
</dbReference>
<dbReference type="Pfam" id="PF00395">
    <property type="entry name" value="SLH"/>
    <property type="match status" value="1"/>
</dbReference>
<feature type="domain" description="SLH" evidence="1">
    <location>
        <begin position="1"/>
        <end position="43"/>
    </location>
</feature>
<comment type="caution">
    <text evidence="2">The sequence shown here is derived from an EMBL/GenBank/DDBJ whole genome shotgun (WGS) entry which is preliminary data.</text>
</comment>
<keyword evidence="3" id="KW-1185">Reference proteome</keyword>
<dbReference type="RefSeq" id="WP_190474886.1">
    <property type="nucleotide sequence ID" value="NZ_JACJSG010000025.1"/>
</dbReference>
<dbReference type="Proteomes" id="UP000661112">
    <property type="component" value="Unassembled WGS sequence"/>
</dbReference>
<protein>
    <submittedName>
        <fullName evidence="2">S-layer homology domain-containing protein</fullName>
    </submittedName>
</protein>
<dbReference type="InterPro" id="IPR001119">
    <property type="entry name" value="SLH_dom"/>
</dbReference>
<dbReference type="PROSITE" id="PS51272">
    <property type="entry name" value="SLH"/>
    <property type="match status" value="1"/>
</dbReference>
<name>A0ABR8D8F1_9NOST</name>
<evidence type="ECO:0000313" key="2">
    <source>
        <dbReference type="EMBL" id="MBD2502537.1"/>
    </source>
</evidence>